<gene>
    <name evidence="1" type="ORF">BpHYR1_027292</name>
</gene>
<name>A0A3M7Q986_BRAPC</name>
<comment type="caution">
    <text evidence="1">The sequence shown here is derived from an EMBL/GenBank/DDBJ whole genome shotgun (WGS) entry which is preliminary data.</text>
</comment>
<dbReference type="AlphaFoldDB" id="A0A3M7Q986"/>
<protein>
    <submittedName>
        <fullName evidence="1">Uncharacterized protein</fullName>
    </submittedName>
</protein>
<dbReference type="EMBL" id="REGN01006877">
    <property type="protein sequence ID" value="RNA08017.1"/>
    <property type="molecule type" value="Genomic_DNA"/>
</dbReference>
<dbReference type="Proteomes" id="UP000276133">
    <property type="component" value="Unassembled WGS sequence"/>
</dbReference>
<evidence type="ECO:0000313" key="2">
    <source>
        <dbReference type="Proteomes" id="UP000276133"/>
    </source>
</evidence>
<proteinExistence type="predicted"/>
<reference evidence="1 2" key="1">
    <citation type="journal article" date="2018" name="Sci. Rep.">
        <title>Genomic signatures of local adaptation to the degree of environmental predictability in rotifers.</title>
        <authorList>
            <person name="Franch-Gras L."/>
            <person name="Hahn C."/>
            <person name="Garcia-Roger E.M."/>
            <person name="Carmona M.J."/>
            <person name="Serra M."/>
            <person name="Gomez A."/>
        </authorList>
    </citation>
    <scope>NUCLEOTIDE SEQUENCE [LARGE SCALE GENOMIC DNA]</scope>
    <source>
        <strain evidence="1">HYR1</strain>
    </source>
</reference>
<keyword evidence="2" id="KW-1185">Reference proteome</keyword>
<accession>A0A3M7Q986</accession>
<evidence type="ECO:0000313" key="1">
    <source>
        <dbReference type="EMBL" id="RNA08017.1"/>
    </source>
</evidence>
<organism evidence="1 2">
    <name type="scientific">Brachionus plicatilis</name>
    <name type="common">Marine rotifer</name>
    <name type="synonym">Brachionus muelleri</name>
    <dbReference type="NCBI Taxonomy" id="10195"/>
    <lineage>
        <taxon>Eukaryota</taxon>
        <taxon>Metazoa</taxon>
        <taxon>Spiralia</taxon>
        <taxon>Gnathifera</taxon>
        <taxon>Rotifera</taxon>
        <taxon>Eurotatoria</taxon>
        <taxon>Monogononta</taxon>
        <taxon>Pseudotrocha</taxon>
        <taxon>Ploima</taxon>
        <taxon>Brachionidae</taxon>
        <taxon>Brachionus</taxon>
    </lineage>
</organism>
<sequence>MENCRNEINSVFKLIASIQSIESKKQSKITMPIIRCSASALYFFCFRDLSSPGEKIKNYVILKKNKFFPKQLLDMQCQTKKLTKNKIISVRMNGYKRALARNEAII</sequence>